<dbReference type="EMBL" id="CAXHTB010000010">
    <property type="protein sequence ID" value="CAL0313435.1"/>
    <property type="molecule type" value="Genomic_DNA"/>
</dbReference>
<feature type="region of interest" description="Disordered" evidence="1">
    <location>
        <begin position="118"/>
        <end position="187"/>
    </location>
</feature>
<evidence type="ECO:0000256" key="1">
    <source>
        <dbReference type="SAM" id="MobiDB-lite"/>
    </source>
</evidence>
<accession>A0AAV1WVP7</accession>
<feature type="compositionally biased region" description="Basic residues" evidence="1">
    <location>
        <begin position="174"/>
        <end position="185"/>
    </location>
</feature>
<sequence>MSIENCLQEENLEDDDEELSLCDLPITLINITTQDQLKKEDSLGDNETQEEFYFLISKEQEMCDADDVFFQGQILPLSSKACLLAKYNDDTGNHQLNHSDLIRFKSLDLSLSEIQSNSSRSSSITSHKLSRSTSSTTTTTIPRISISNSKTINQFHTHPSPKPQLKKSPPNQRSGRKSSSTRKYLRIGVIPTPEMRLKDLKVRSTTTTTVKPFLTSVDKNREGHNSNNSRKSVTKSNKSSHHVDNNKDDCFKKFVHKGGSLLRSGCKCSVETQWLKQDVKVALSHIH</sequence>
<evidence type="ECO:0000313" key="2">
    <source>
        <dbReference type="EMBL" id="CAL0313435.1"/>
    </source>
</evidence>
<dbReference type="PANTHER" id="PTHR33922">
    <property type="entry name" value="OS01G0888066 PROTEIN-RELATED"/>
    <property type="match status" value="1"/>
</dbReference>
<name>A0AAV1WVP7_LUPLU</name>
<organism evidence="2 3">
    <name type="scientific">Lupinus luteus</name>
    <name type="common">European yellow lupine</name>
    <dbReference type="NCBI Taxonomy" id="3873"/>
    <lineage>
        <taxon>Eukaryota</taxon>
        <taxon>Viridiplantae</taxon>
        <taxon>Streptophyta</taxon>
        <taxon>Embryophyta</taxon>
        <taxon>Tracheophyta</taxon>
        <taxon>Spermatophyta</taxon>
        <taxon>Magnoliopsida</taxon>
        <taxon>eudicotyledons</taxon>
        <taxon>Gunneridae</taxon>
        <taxon>Pentapetalae</taxon>
        <taxon>rosids</taxon>
        <taxon>fabids</taxon>
        <taxon>Fabales</taxon>
        <taxon>Fabaceae</taxon>
        <taxon>Papilionoideae</taxon>
        <taxon>50 kb inversion clade</taxon>
        <taxon>genistoids sensu lato</taxon>
        <taxon>core genistoids</taxon>
        <taxon>Genisteae</taxon>
        <taxon>Lupinus</taxon>
    </lineage>
</organism>
<proteinExistence type="predicted"/>
<feature type="compositionally biased region" description="Low complexity" evidence="1">
    <location>
        <begin position="118"/>
        <end position="149"/>
    </location>
</feature>
<reference evidence="2 3" key="1">
    <citation type="submission" date="2024-03" db="EMBL/GenBank/DDBJ databases">
        <authorList>
            <person name="Martinez-Hernandez J."/>
        </authorList>
    </citation>
    <scope>NUCLEOTIDE SEQUENCE [LARGE SCALE GENOMIC DNA]</scope>
</reference>
<gene>
    <name evidence="2" type="ORF">LLUT_LOCUS14495</name>
</gene>
<dbReference type="Proteomes" id="UP001497480">
    <property type="component" value="Unassembled WGS sequence"/>
</dbReference>
<feature type="region of interest" description="Disordered" evidence="1">
    <location>
        <begin position="215"/>
        <end position="247"/>
    </location>
</feature>
<dbReference type="AlphaFoldDB" id="A0AAV1WVP7"/>
<evidence type="ECO:0000313" key="3">
    <source>
        <dbReference type="Proteomes" id="UP001497480"/>
    </source>
</evidence>
<keyword evidence="3" id="KW-1185">Reference proteome</keyword>
<protein>
    <submittedName>
        <fullName evidence="2">Uncharacterized protein</fullName>
    </submittedName>
</protein>
<comment type="caution">
    <text evidence="2">The sequence shown here is derived from an EMBL/GenBank/DDBJ whole genome shotgun (WGS) entry which is preliminary data.</text>
</comment>
<dbReference type="PANTHER" id="PTHR33922:SF2">
    <property type="entry name" value="OS07G0589600 PROTEIN"/>
    <property type="match status" value="1"/>
</dbReference>
<feature type="compositionally biased region" description="Polar residues" evidence="1">
    <location>
        <begin position="225"/>
        <end position="237"/>
    </location>
</feature>